<reference evidence="1 2" key="1">
    <citation type="journal article" date="2012" name="PLoS Pathog.">
        <title>Diverse lifestyles and strategies of plant pathogenesis encoded in the genomes of eighteen Dothideomycetes fungi.</title>
        <authorList>
            <person name="Ohm R.A."/>
            <person name="Feau N."/>
            <person name="Henrissat B."/>
            <person name="Schoch C.L."/>
            <person name="Horwitz B.A."/>
            <person name="Barry K.W."/>
            <person name="Condon B.J."/>
            <person name="Copeland A.C."/>
            <person name="Dhillon B."/>
            <person name="Glaser F."/>
            <person name="Hesse C.N."/>
            <person name="Kosti I."/>
            <person name="LaButti K."/>
            <person name="Lindquist E.A."/>
            <person name="Lucas S."/>
            <person name="Salamov A.A."/>
            <person name="Bradshaw R.E."/>
            <person name="Ciuffetti L."/>
            <person name="Hamelin R.C."/>
            <person name="Kema G.H.J."/>
            <person name="Lawrence C."/>
            <person name="Scott J.A."/>
            <person name="Spatafora J.W."/>
            <person name="Turgeon B.G."/>
            <person name="de Wit P.J.G.M."/>
            <person name="Zhong S."/>
            <person name="Goodwin S.B."/>
            <person name="Grigoriev I.V."/>
        </authorList>
    </citation>
    <scope>NUCLEOTIDE SEQUENCE [LARGE SCALE GENOMIC DNA]</scope>
    <source>
        <strain evidence="2">C5 / ATCC 48332 / race O</strain>
    </source>
</reference>
<dbReference type="EMBL" id="KB445581">
    <property type="protein sequence ID" value="EMD88257.1"/>
    <property type="molecule type" value="Genomic_DNA"/>
</dbReference>
<accession>M2UJY7</accession>
<organism evidence="1 2">
    <name type="scientific">Cochliobolus heterostrophus (strain C5 / ATCC 48332 / race O)</name>
    <name type="common">Southern corn leaf blight fungus</name>
    <name type="synonym">Bipolaris maydis</name>
    <dbReference type="NCBI Taxonomy" id="701091"/>
    <lineage>
        <taxon>Eukaryota</taxon>
        <taxon>Fungi</taxon>
        <taxon>Dikarya</taxon>
        <taxon>Ascomycota</taxon>
        <taxon>Pezizomycotina</taxon>
        <taxon>Dothideomycetes</taxon>
        <taxon>Pleosporomycetidae</taxon>
        <taxon>Pleosporales</taxon>
        <taxon>Pleosporineae</taxon>
        <taxon>Pleosporaceae</taxon>
        <taxon>Bipolaris</taxon>
    </lineage>
</organism>
<evidence type="ECO:0000313" key="2">
    <source>
        <dbReference type="Proteomes" id="UP000016936"/>
    </source>
</evidence>
<keyword evidence="2" id="KW-1185">Reference proteome</keyword>
<dbReference type="OrthoDB" id="10300185at2759"/>
<proteinExistence type="predicted"/>
<gene>
    <name evidence="1" type="ORF">COCHEDRAFT_1159438</name>
</gene>
<dbReference type="HOGENOM" id="CLU_1959355_0_0_1"/>
<dbReference type="Proteomes" id="UP000016936">
    <property type="component" value="Unassembled WGS sequence"/>
</dbReference>
<reference evidence="2" key="2">
    <citation type="journal article" date="2013" name="PLoS Genet.">
        <title>Comparative genome structure, secondary metabolite, and effector coding capacity across Cochliobolus pathogens.</title>
        <authorList>
            <person name="Condon B.J."/>
            <person name="Leng Y."/>
            <person name="Wu D."/>
            <person name="Bushley K.E."/>
            <person name="Ohm R.A."/>
            <person name="Otillar R."/>
            <person name="Martin J."/>
            <person name="Schackwitz W."/>
            <person name="Grimwood J."/>
            <person name="MohdZainudin N."/>
            <person name="Xue C."/>
            <person name="Wang R."/>
            <person name="Manning V.A."/>
            <person name="Dhillon B."/>
            <person name="Tu Z.J."/>
            <person name="Steffenson B.J."/>
            <person name="Salamov A."/>
            <person name="Sun H."/>
            <person name="Lowry S."/>
            <person name="LaButti K."/>
            <person name="Han J."/>
            <person name="Copeland A."/>
            <person name="Lindquist E."/>
            <person name="Barry K."/>
            <person name="Schmutz J."/>
            <person name="Baker S.E."/>
            <person name="Ciuffetti L.M."/>
            <person name="Grigoriev I.V."/>
            <person name="Zhong S."/>
            <person name="Turgeon B.G."/>
        </authorList>
    </citation>
    <scope>NUCLEOTIDE SEQUENCE [LARGE SCALE GENOMIC DNA]</scope>
    <source>
        <strain evidence="2">C5 / ATCC 48332 / race O</strain>
    </source>
</reference>
<dbReference type="AlphaFoldDB" id="M2UJY7"/>
<dbReference type="OMA" id="FWHSESC"/>
<sequence length="128" mass="14368">MSVTGEWRSNWPLQSNSVRSNTQGILIPRFWHSESCRGDGDGDGNGAYPQDASFSYLSATHIHQGLVFYPCEILNSNDFHLLLDVVPCYVHHVYWLIIISMSPFPSHLTMGNCTMFEIAPIVSPPVNE</sequence>
<protein>
    <submittedName>
        <fullName evidence="1">Uncharacterized protein</fullName>
    </submittedName>
</protein>
<evidence type="ECO:0000313" key="1">
    <source>
        <dbReference type="EMBL" id="EMD88257.1"/>
    </source>
</evidence>
<name>M2UJY7_COCH5</name>